<reference evidence="2" key="1">
    <citation type="journal article" date="2019" name="Int. J. Syst. Evol. Microbiol.">
        <title>The Global Catalogue of Microorganisms (GCM) 10K type strain sequencing project: providing services to taxonomists for standard genome sequencing and annotation.</title>
        <authorList>
            <consortium name="The Broad Institute Genomics Platform"/>
            <consortium name="The Broad Institute Genome Sequencing Center for Infectious Disease"/>
            <person name="Wu L."/>
            <person name="Ma J."/>
        </authorList>
    </citation>
    <scope>NUCLEOTIDE SEQUENCE [LARGE SCALE GENOMIC DNA]</scope>
    <source>
        <strain evidence="2">2902at01</strain>
    </source>
</reference>
<dbReference type="RefSeq" id="WP_377542608.1">
    <property type="nucleotide sequence ID" value="NZ_JBHSBN010000003.1"/>
</dbReference>
<dbReference type="PANTHER" id="PTHR34504">
    <property type="entry name" value="ANTITOXIN HICB"/>
    <property type="match status" value="1"/>
</dbReference>
<dbReference type="Proteomes" id="UP001595868">
    <property type="component" value="Unassembled WGS sequence"/>
</dbReference>
<sequence>MIHTFTAAVHQEDDWFVARCLELEVASQGETVEAALANLREAVEVYLEEVTQPVIEATPLVTSFQVGKAA</sequence>
<protein>
    <submittedName>
        <fullName evidence="1">Type II toxin-antitoxin system HicB family antitoxin</fullName>
    </submittedName>
</protein>
<accession>A0ABV8KHK9</accession>
<organism evidence="1 2">
    <name type="scientific">Micromonospora zhanjiangensis</name>
    <dbReference type="NCBI Taxonomy" id="1522057"/>
    <lineage>
        <taxon>Bacteria</taxon>
        <taxon>Bacillati</taxon>
        <taxon>Actinomycetota</taxon>
        <taxon>Actinomycetes</taxon>
        <taxon>Micromonosporales</taxon>
        <taxon>Micromonosporaceae</taxon>
        <taxon>Micromonospora</taxon>
    </lineage>
</organism>
<gene>
    <name evidence="1" type="ORF">ACFOX0_06115</name>
</gene>
<evidence type="ECO:0000313" key="2">
    <source>
        <dbReference type="Proteomes" id="UP001595868"/>
    </source>
</evidence>
<dbReference type="PANTHER" id="PTHR34504:SF2">
    <property type="entry name" value="UPF0150 PROTEIN SSL0259"/>
    <property type="match status" value="1"/>
</dbReference>
<name>A0ABV8KHK9_9ACTN</name>
<comment type="caution">
    <text evidence="1">The sequence shown here is derived from an EMBL/GenBank/DDBJ whole genome shotgun (WGS) entry which is preliminary data.</text>
</comment>
<dbReference type="Gene3D" id="3.30.160.250">
    <property type="match status" value="1"/>
</dbReference>
<dbReference type="InterPro" id="IPR051404">
    <property type="entry name" value="TA_system_antitoxin"/>
</dbReference>
<dbReference type="InterPro" id="IPR035069">
    <property type="entry name" value="TTHA1013/TTHA0281-like"/>
</dbReference>
<proteinExistence type="predicted"/>
<dbReference type="SUPFAM" id="SSF143100">
    <property type="entry name" value="TTHA1013/TTHA0281-like"/>
    <property type="match status" value="1"/>
</dbReference>
<dbReference type="Pfam" id="PF24113">
    <property type="entry name" value="DUF7387"/>
    <property type="match status" value="1"/>
</dbReference>
<dbReference type="EMBL" id="JBHSBN010000003">
    <property type="protein sequence ID" value="MFC4105513.1"/>
    <property type="molecule type" value="Genomic_DNA"/>
</dbReference>
<keyword evidence="2" id="KW-1185">Reference proteome</keyword>
<evidence type="ECO:0000313" key="1">
    <source>
        <dbReference type="EMBL" id="MFC4105513.1"/>
    </source>
</evidence>
<dbReference type="InterPro" id="IPR055811">
    <property type="entry name" value="DUF7387"/>
</dbReference>